<gene>
    <name evidence="1" type="ORF">C7378_2222</name>
</gene>
<dbReference type="Proteomes" id="UP000295210">
    <property type="component" value="Unassembled WGS sequence"/>
</dbReference>
<proteinExistence type="predicted"/>
<dbReference type="GO" id="GO:0090313">
    <property type="term" value="P:regulation of protein targeting to membrane"/>
    <property type="evidence" value="ECO:0007669"/>
    <property type="project" value="TreeGrafter"/>
</dbReference>
<dbReference type="InterPro" id="IPR008023">
    <property type="entry name" value="DUF748"/>
</dbReference>
<dbReference type="PANTHER" id="PTHR30441:SF8">
    <property type="entry name" value="DUF748 DOMAIN-CONTAINING PROTEIN"/>
    <property type="match status" value="1"/>
</dbReference>
<protein>
    <submittedName>
        <fullName evidence="1">AsmA protein</fullName>
    </submittedName>
</protein>
<dbReference type="RefSeq" id="WP_131996240.1">
    <property type="nucleotide sequence ID" value="NZ_SMGK01000003.1"/>
</dbReference>
<dbReference type="GO" id="GO:0005886">
    <property type="term" value="C:plasma membrane"/>
    <property type="evidence" value="ECO:0007669"/>
    <property type="project" value="TreeGrafter"/>
</dbReference>
<dbReference type="AlphaFoldDB" id="A0A4R1L3L1"/>
<accession>A0A4R1L3L1</accession>
<dbReference type="PANTHER" id="PTHR30441">
    <property type="entry name" value="DUF748 DOMAIN-CONTAINING PROTEIN"/>
    <property type="match status" value="1"/>
</dbReference>
<dbReference type="Pfam" id="PF05359">
    <property type="entry name" value="DUF748"/>
    <property type="match status" value="1"/>
</dbReference>
<dbReference type="InterPro" id="IPR052894">
    <property type="entry name" value="AsmA-related"/>
</dbReference>
<evidence type="ECO:0000313" key="1">
    <source>
        <dbReference type="EMBL" id="TCK72636.1"/>
    </source>
</evidence>
<keyword evidence="2" id="KW-1185">Reference proteome</keyword>
<organism evidence="1 2">
    <name type="scientific">Acidipila rosea</name>
    <dbReference type="NCBI Taxonomy" id="768535"/>
    <lineage>
        <taxon>Bacteria</taxon>
        <taxon>Pseudomonadati</taxon>
        <taxon>Acidobacteriota</taxon>
        <taxon>Terriglobia</taxon>
        <taxon>Terriglobales</taxon>
        <taxon>Acidobacteriaceae</taxon>
        <taxon>Acidipila</taxon>
    </lineage>
</organism>
<comment type="caution">
    <text evidence="1">The sequence shown here is derived from an EMBL/GenBank/DDBJ whole genome shotgun (WGS) entry which is preliminary data.</text>
</comment>
<dbReference type="OrthoDB" id="128715at2"/>
<reference evidence="1 2" key="1">
    <citation type="submission" date="2019-03" db="EMBL/GenBank/DDBJ databases">
        <title>Genomic Encyclopedia of Type Strains, Phase IV (KMG-IV): sequencing the most valuable type-strain genomes for metagenomic binning, comparative biology and taxonomic classification.</title>
        <authorList>
            <person name="Goeker M."/>
        </authorList>
    </citation>
    <scope>NUCLEOTIDE SEQUENCE [LARGE SCALE GENOMIC DNA]</scope>
    <source>
        <strain evidence="1 2">DSM 103428</strain>
    </source>
</reference>
<name>A0A4R1L3L1_9BACT</name>
<evidence type="ECO:0000313" key="2">
    <source>
        <dbReference type="Proteomes" id="UP000295210"/>
    </source>
</evidence>
<sequence>MKPWLKVALAVAVLLMVVAVATPFFINANTFRPMLEGQLSQSLGRQVKLGNLSLSLFSGSLVADNIVIAEDPAFSTTPFLQAKSLHIGVEMMPLLLHRTLRVTRISADQPHVNLIHNASGAWNYSSLGRGAAAQKQPSQQSGILPGLTVGKLSISNGSAYVTDLPPAGKPLFYSKVNLTVDNFSFARQFPFTLSAALPGEGTLTLVGKAGPINQTDTSDTPFDANLTLKHFDPVQAGVADPAQGFSMLADIAAHAASDGATLSTNGTAHIQNLKLVRNGVPAPHPVDLNFRASQDLNTRAGQVQALTIKTGNVVAQATGGFQLTPQQTTLKMRFTGQSLSIDQIQALLPAVGVKLPSGSALQGGTLTTTLDITGPANSPNISGPLDIENTRLAGFNLGSKLSGLAALGGIQTGNMTDVRSFRADLNANADGVRAQNIAALVPALGSATGQGTVSAAGALNFQLIVKLNTTSGVGGTAMGVLSALHGVLGQTAQSAVNRGIPMTVTGTTSDPHFDINAGALLGGRNPSQNRNQQRLNPAQVLGNLFGKPQ</sequence>
<dbReference type="EMBL" id="SMGK01000003">
    <property type="protein sequence ID" value="TCK72636.1"/>
    <property type="molecule type" value="Genomic_DNA"/>
</dbReference>